<sequence>MLILPELSPKTIEELVGVHSEEAYVAELERAVESKAAELRDWKREALVVGKTQAGSQEIQAGIEDDHTGGLPRSKPQGHHKRSPSQAEPQCQLYSALPPAPTRLRCALA</sequence>
<feature type="region of interest" description="Disordered" evidence="1">
    <location>
        <begin position="51"/>
        <end position="96"/>
    </location>
</feature>
<organism evidence="2 4">
    <name type="scientific">Haematococcus lacustris</name>
    <name type="common">Green alga</name>
    <name type="synonym">Haematococcus pluvialis</name>
    <dbReference type="NCBI Taxonomy" id="44745"/>
    <lineage>
        <taxon>Eukaryota</taxon>
        <taxon>Viridiplantae</taxon>
        <taxon>Chlorophyta</taxon>
        <taxon>core chlorophytes</taxon>
        <taxon>Chlorophyceae</taxon>
        <taxon>CS clade</taxon>
        <taxon>Chlamydomonadales</taxon>
        <taxon>Haematococcaceae</taxon>
        <taxon>Haematococcus</taxon>
    </lineage>
</organism>
<gene>
    <name evidence="2" type="ORF">HaLaN_19847</name>
    <name evidence="3" type="ORF">HaLaN_26264</name>
</gene>
<evidence type="ECO:0000313" key="2">
    <source>
        <dbReference type="EMBL" id="GFH22388.1"/>
    </source>
</evidence>
<evidence type="ECO:0000313" key="3">
    <source>
        <dbReference type="EMBL" id="GFH27877.1"/>
    </source>
</evidence>
<reference evidence="2 4" key="1">
    <citation type="submission" date="2020-02" db="EMBL/GenBank/DDBJ databases">
        <title>Draft genome sequence of Haematococcus lacustris strain NIES-144.</title>
        <authorList>
            <person name="Morimoto D."/>
            <person name="Nakagawa S."/>
            <person name="Yoshida T."/>
            <person name="Sawayama S."/>
        </authorList>
    </citation>
    <scope>NUCLEOTIDE SEQUENCE [LARGE SCALE GENOMIC DNA]</scope>
    <source>
        <strain evidence="2 4">NIES-144</strain>
    </source>
</reference>
<name>A0A699ZVS1_HAELA</name>
<evidence type="ECO:0000256" key="1">
    <source>
        <dbReference type="SAM" id="MobiDB-lite"/>
    </source>
</evidence>
<comment type="caution">
    <text evidence="2">The sequence shown here is derived from an EMBL/GenBank/DDBJ whole genome shotgun (WGS) entry which is preliminary data.</text>
</comment>
<dbReference type="Proteomes" id="UP000485058">
    <property type="component" value="Unassembled WGS sequence"/>
</dbReference>
<evidence type="ECO:0000313" key="4">
    <source>
        <dbReference type="Proteomes" id="UP000485058"/>
    </source>
</evidence>
<keyword evidence="4" id="KW-1185">Reference proteome</keyword>
<dbReference type="EMBL" id="BLLF01003656">
    <property type="protein sequence ID" value="GFH27877.1"/>
    <property type="molecule type" value="Genomic_DNA"/>
</dbReference>
<proteinExistence type="predicted"/>
<dbReference type="EMBL" id="BLLF01002030">
    <property type="protein sequence ID" value="GFH22388.1"/>
    <property type="molecule type" value="Genomic_DNA"/>
</dbReference>
<feature type="compositionally biased region" description="Polar residues" evidence="1">
    <location>
        <begin position="84"/>
        <end position="93"/>
    </location>
</feature>
<protein>
    <submittedName>
        <fullName evidence="2">Uncharacterized protein</fullName>
    </submittedName>
</protein>
<dbReference type="AlphaFoldDB" id="A0A699ZVS1"/>
<accession>A0A699ZVS1</accession>